<accession>I6ZPI2</accession>
<sequence length="161" mass="18467">MRNIILILILFLAGCSAKEVSVKTIRITHNDYSFYVPEGWLVFDTNSAQRSKSVMLTNKSRNAFILINRINTNTELPLDEMATLSRYFLKLNFGKNFNGFSDITFTRRYALYRFVAPQGIKGRVIIKKVNSNYYEITGYSGNKAGEDELNKVQEMIAESLK</sequence>
<dbReference type="Proteomes" id="UP000009011">
    <property type="component" value="Chromosome"/>
</dbReference>
<dbReference type="PROSITE" id="PS51257">
    <property type="entry name" value="PROKAR_LIPOPROTEIN"/>
    <property type="match status" value="1"/>
</dbReference>
<dbReference type="EMBL" id="CP003557">
    <property type="protein sequence ID" value="AFN73929.1"/>
    <property type="molecule type" value="Genomic_DNA"/>
</dbReference>
<gene>
    <name evidence="1" type="ordered locus">MROS_0686</name>
</gene>
<dbReference type="AlphaFoldDB" id="I6ZPI2"/>
<protein>
    <recommendedName>
        <fullName evidence="3">Lipoprotein</fullName>
    </recommendedName>
</protein>
<evidence type="ECO:0000313" key="1">
    <source>
        <dbReference type="EMBL" id="AFN73929.1"/>
    </source>
</evidence>
<keyword evidence="2" id="KW-1185">Reference proteome</keyword>
<organism evidence="1 2">
    <name type="scientific">Melioribacter roseus (strain DSM 23840 / JCM 17771 / VKM B-2668 / P3M-2)</name>
    <dbReference type="NCBI Taxonomy" id="1191523"/>
    <lineage>
        <taxon>Bacteria</taxon>
        <taxon>Pseudomonadati</taxon>
        <taxon>Ignavibacteriota</taxon>
        <taxon>Ignavibacteria</taxon>
        <taxon>Ignavibacteriales</taxon>
        <taxon>Melioribacteraceae</taxon>
        <taxon>Melioribacter</taxon>
    </lineage>
</organism>
<proteinExistence type="predicted"/>
<dbReference type="RefSeq" id="WP_014855366.1">
    <property type="nucleotide sequence ID" value="NC_018178.1"/>
</dbReference>
<reference evidence="1 2" key="1">
    <citation type="journal article" date="2013" name="PLoS ONE">
        <title>Genomic analysis of Melioribacter roseus, facultatively anaerobic organotrophic bacterium representing a novel deep lineage within Bacteriodetes/Chlorobi group.</title>
        <authorList>
            <person name="Kadnikov V.V."/>
            <person name="Mardanov A.V."/>
            <person name="Podosokorskaya O.A."/>
            <person name="Gavrilov S.N."/>
            <person name="Kublanov I.V."/>
            <person name="Beletsky A.V."/>
            <person name="Bonch-Osmolovskaya E.A."/>
            <person name="Ravin N.V."/>
        </authorList>
    </citation>
    <scope>NUCLEOTIDE SEQUENCE [LARGE SCALE GENOMIC DNA]</scope>
    <source>
        <strain evidence="2">JCM 17771 / P3M-2</strain>
    </source>
</reference>
<evidence type="ECO:0000313" key="2">
    <source>
        <dbReference type="Proteomes" id="UP000009011"/>
    </source>
</evidence>
<dbReference type="STRING" id="1191523.MROS_0686"/>
<name>I6ZPI2_MELRP</name>
<dbReference type="HOGENOM" id="CLU_1641731_0_0_10"/>
<evidence type="ECO:0008006" key="3">
    <source>
        <dbReference type="Google" id="ProtNLM"/>
    </source>
</evidence>
<dbReference type="KEGG" id="mro:MROS_0686"/>